<keyword evidence="3" id="KW-0378">Hydrolase</keyword>
<proteinExistence type="predicted"/>
<gene>
    <name evidence="3" type="ORF">FB390_6237</name>
</gene>
<keyword evidence="4" id="KW-1185">Reference proteome</keyword>
<dbReference type="Proteomes" id="UP000316331">
    <property type="component" value="Unassembled WGS sequence"/>
</dbReference>
<evidence type="ECO:0000256" key="1">
    <source>
        <dbReference type="SAM" id="Phobius"/>
    </source>
</evidence>
<reference evidence="3 4" key="1">
    <citation type="submission" date="2019-06" db="EMBL/GenBank/DDBJ databases">
        <title>Sequencing the genomes of 1000 actinobacteria strains.</title>
        <authorList>
            <person name="Klenk H.-P."/>
        </authorList>
    </citation>
    <scope>NUCLEOTIDE SEQUENCE [LARGE SCALE GENOMIC DNA]</scope>
    <source>
        <strain evidence="3 4">DSM 103495</strain>
    </source>
</reference>
<organism evidence="3 4">
    <name type="scientific">Nocardia bhagyanarayanae</name>
    <dbReference type="NCBI Taxonomy" id="1215925"/>
    <lineage>
        <taxon>Bacteria</taxon>
        <taxon>Bacillati</taxon>
        <taxon>Actinomycetota</taxon>
        <taxon>Actinomycetes</taxon>
        <taxon>Mycobacteriales</taxon>
        <taxon>Nocardiaceae</taxon>
        <taxon>Nocardia</taxon>
    </lineage>
</organism>
<accession>A0A543EWU3</accession>
<feature type="domain" description="AB hydrolase-1" evidence="2">
    <location>
        <begin position="133"/>
        <end position="398"/>
    </location>
</feature>
<evidence type="ECO:0000313" key="3">
    <source>
        <dbReference type="EMBL" id="TQM26060.1"/>
    </source>
</evidence>
<dbReference type="Gene3D" id="3.40.50.1820">
    <property type="entry name" value="alpha/beta hydrolase"/>
    <property type="match status" value="1"/>
</dbReference>
<keyword evidence="1" id="KW-1133">Transmembrane helix</keyword>
<dbReference type="InterPro" id="IPR029058">
    <property type="entry name" value="AB_hydrolase_fold"/>
</dbReference>
<dbReference type="SUPFAM" id="SSF53474">
    <property type="entry name" value="alpha/beta-Hydrolases"/>
    <property type="match status" value="1"/>
</dbReference>
<keyword evidence="1" id="KW-0812">Transmembrane</keyword>
<dbReference type="Pfam" id="PF12697">
    <property type="entry name" value="Abhydrolase_6"/>
    <property type="match status" value="1"/>
</dbReference>
<dbReference type="InterPro" id="IPR000073">
    <property type="entry name" value="AB_hydrolase_1"/>
</dbReference>
<keyword evidence="1" id="KW-0472">Membrane</keyword>
<protein>
    <submittedName>
        <fullName evidence="3">Alpha/beta hydrolase family protein</fullName>
    </submittedName>
</protein>
<dbReference type="GO" id="GO:0016787">
    <property type="term" value="F:hydrolase activity"/>
    <property type="evidence" value="ECO:0007669"/>
    <property type="project" value="UniProtKB-KW"/>
</dbReference>
<comment type="caution">
    <text evidence="3">The sequence shown here is derived from an EMBL/GenBank/DDBJ whole genome shotgun (WGS) entry which is preliminary data.</text>
</comment>
<dbReference type="EMBL" id="VFPG01000002">
    <property type="protein sequence ID" value="TQM26060.1"/>
    <property type="molecule type" value="Genomic_DNA"/>
</dbReference>
<sequence>MRCRRWQLGKHLPKHCGVGFELDADHVATLRIRRYREEMSPLDDRHPSTVTDWDDARRKARLRETRLGHRWTTLRRTRLTLLRVAALLILVLTVFTQYWVHDVAPERARLALTEPALLPVATPAREENWDTAVVDLVGLGGLNASDTAASLPALRRMGVVWAIKYDNQGIDSKVIADLVVRAAQMSGVRNIVLVGHSMGGVIALEVGQHIHLDSDRRLAGVLLDCTPVDLNAVRPESRGRGEDMLRWMGWLPGARESRALRLAVETYARRERFVDRTADPVPTIRFGELGDVLAEVATEKVLSRNAASNGLIESQFLAIVGGGAIDNLRALSRPVDGKPRPAIVFIRPRDAERDRVVDVEYSHQVLIERAGGVDGSLLVVMPRNTGHANPRQAPHEYNKVIDQQVMPFLQRYLDQVRGVRSAAAPG</sequence>
<name>A0A543EWU3_9NOCA</name>
<feature type="transmembrane region" description="Helical" evidence="1">
    <location>
        <begin position="80"/>
        <end position="100"/>
    </location>
</feature>
<dbReference type="AlphaFoldDB" id="A0A543EWU3"/>
<evidence type="ECO:0000259" key="2">
    <source>
        <dbReference type="Pfam" id="PF12697"/>
    </source>
</evidence>
<evidence type="ECO:0000313" key="4">
    <source>
        <dbReference type="Proteomes" id="UP000316331"/>
    </source>
</evidence>